<dbReference type="PROSITE" id="PS50048">
    <property type="entry name" value="ZN2_CY6_FUNGAL_2"/>
    <property type="match status" value="1"/>
</dbReference>
<dbReference type="Gene3D" id="4.10.240.10">
    <property type="entry name" value="Zn(2)-C6 fungal-type DNA-binding domain"/>
    <property type="match status" value="1"/>
</dbReference>
<evidence type="ECO:0000259" key="1">
    <source>
        <dbReference type="PROSITE" id="PS50048"/>
    </source>
</evidence>
<protein>
    <recommendedName>
        <fullName evidence="1">Zn(2)-C6 fungal-type domain-containing protein</fullName>
    </recommendedName>
</protein>
<sequence>MLEQRAQSNKIWSQSLRSVVWSRNGTYCHITFPKELVQFGVPLRYCDTYSFLPLYPTCCQNTQTCLKTERRNMKSSIEEIINTTVTGKPLPNARRKSAISQILDDPDVKFSEGCDACANRHARCFKPNPGIVCHWCFENGIDCTYERLKPKRGRKKYRKGLNVFKLSTRNDLQSSSSSEDIGVMSVVLTPPSETPGSPITSPLEIDLATVEVAAPFGSQHFEHVPSPVPSPQLTTPRSMSCYRTGAMDYTCNFPRYEIQTCADLITNPSACTFDAQFLEFPPYFATEPQDLDDQHISLPANTYAESNIRTLLCPVPQKPFSRELRSLVKKYGGLSGPRSSFPKVSTPYLLHRPHVGLPRRSHSSLLEENNTTQTFSDYFLAGFQPIASSEMEIFESDASLPDYAFLESDLTPDTFVHQFYEHSNLSF</sequence>
<feature type="domain" description="Zn(2)-C6 fungal-type" evidence="1">
    <location>
        <begin position="113"/>
        <end position="145"/>
    </location>
</feature>
<dbReference type="Proteomes" id="UP001498398">
    <property type="component" value="Unassembled WGS sequence"/>
</dbReference>
<reference evidence="2 3" key="1">
    <citation type="submission" date="2024-01" db="EMBL/GenBank/DDBJ databases">
        <title>A draft genome for the cacao thread blight pathogen Marasmiellus scandens.</title>
        <authorList>
            <person name="Baruah I.K."/>
            <person name="Leung J."/>
            <person name="Bukari Y."/>
            <person name="Amoako-Attah I."/>
            <person name="Meinhardt L.W."/>
            <person name="Bailey B.A."/>
            <person name="Cohen S.P."/>
        </authorList>
    </citation>
    <scope>NUCLEOTIDE SEQUENCE [LARGE SCALE GENOMIC DNA]</scope>
    <source>
        <strain evidence="2 3">GH-19</strain>
    </source>
</reference>
<dbReference type="EMBL" id="JBANRG010000079">
    <property type="protein sequence ID" value="KAK7438379.1"/>
    <property type="molecule type" value="Genomic_DNA"/>
</dbReference>
<dbReference type="InterPro" id="IPR001138">
    <property type="entry name" value="Zn2Cys6_DnaBD"/>
</dbReference>
<organism evidence="2 3">
    <name type="scientific">Marasmiellus scandens</name>
    <dbReference type="NCBI Taxonomy" id="2682957"/>
    <lineage>
        <taxon>Eukaryota</taxon>
        <taxon>Fungi</taxon>
        <taxon>Dikarya</taxon>
        <taxon>Basidiomycota</taxon>
        <taxon>Agaricomycotina</taxon>
        <taxon>Agaricomycetes</taxon>
        <taxon>Agaricomycetidae</taxon>
        <taxon>Agaricales</taxon>
        <taxon>Marasmiineae</taxon>
        <taxon>Omphalotaceae</taxon>
        <taxon>Marasmiellus</taxon>
    </lineage>
</organism>
<proteinExistence type="predicted"/>
<comment type="caution">
    <text evidence="2">The sequence shown here is derived from an EMBL/GenBank/DDBJ whole genome shotgun (WGS) entry which is preliminary data.</text>
</comment>
<accession>A0ABR1ISA6</accession>
<gene>
    <name evidence="2" type="ORF">VKT23_017990</name>
</gene>
<evidence type="ECO:0000313" key="3">
    <source>
        <dbReference type="Proteomes" id="UP001498398"/>
    </source>
</evidence>
<dbReference type="SUPFAM" id="SSF57701">
    <property type="entry name" value="Zn2/Cys6 DNA-binding domain"/>
    <property type="match status" value="1"/>
</dbReference>
<evidence type="ECO:0000313" key="2">
    <source>
        <dbReference type="EMBL" id="KAK7438379.1"/>
    </source>
</evidence>
<keyword evidence="3" id="KW-1185">Reference proteome</keyword>
<name>A0ABR1ISA6_9AGAR</name>
<dbReference type="InterPro" id="IPR036864">
    <property type="entry name" value="Zn2-C6_fun-type_DNA-bd_sf"/>
</dbReference>